<evidence type="ECO:0000313" key="1">
    <source>
        <dbReference type="EMBL" id="SCB52412.1"/>
    </source>
</evidence>
<proteinExistence type="predicted"/>
<dbReference type="AlphaFoldDB" id="A0A1C3XJE6"/>
<accession>A0A1C3XJE6</accession>
<dbReference type="Proteomes" id="UP000199205">
    <property type="component" value="Unassembled WGS sequence"/>
</dbReference>
<reference evidence="1 2" key="1">
    <citation type="submission" date="2016-08" db="EMBL/GenBank/DDBJ databases">
        <authorList>
            <person name="Seilhamer J.J."/>
        </authorList>
    </citation>
    <scope>NUCLEOTIDE SEQUENCE [LARGE SCALE GENOMIC DNA]</scope>
    <source>
        <strain evidence="1 2">P1-7</strain>
    </source>
</reference>
<evidence type="ECO:0000313" key="2">
    <source>
        <dbReference type="Proteomes" id="UP000199205"/>
    </source>
</evidence>
<protein>
    <submittedName>
        <fullName evidence="1">Uncharacterized protein</fullName>
    </submittedName>
</protein>
<gene>
    <name evidence="1" type="ORF">GA0061101_14928</name>
</gene>
<sequence length="69" mass="7946">MRRASFIVGAAHYLASYDVRICEYNQCTILDLQISDTYPYMTKNLYLPPPIGLPPLELEETLPELFHSI</sequence>
<organism evidence="1 2">
    <name type="scientific">Rhizobium lusitanum</name>
    <dbReference type="NCBI Taxonomy" id="293958"/>
    <lineage>
        <taxon>Bacteria</taxon>
        <taxon>Pseudomonadati</taxon>
        <taxon>Pseudomonadota</taxon>
        <taxon>Alphaproteobacteria</taxon>
        <taxon>Hyphomicrobiales</taxon>
        <taxon>Rhizobiaceae</taxon>
        <taxon>Rhizobium/Agrobacterium group</taxon>
        <taxon>Rhizobium</taxon>
    </lineage>
</organism>
<dbReference type="EMBL" id="FMAF01000049">
    <property type="protein sequence ID" value="SCB52412.1"/>
    <property type="molecule type" value="Genomic_DNA"/>
</dbReference>
<name>A0A1C3XJE6_9HYPH</name>